<dbReference type="OrthoDB" id="384737at2"/>
<evidence type="ECO:0000313" key="3">
    <source>
        <dbReference type="EMBL" id="PQD96824.1"/>
    </source>
</evidence>
<dbReference type="RefSeq" id="WP_104847919.1">
    <property type="nucleotide sequence ID" value="NZ_PKOZ01000001.1"/>
</dbReference>
<reference evidence="3 4" key="1">
    <citation type="submission" date="2017-12" db="EMBL/GenBank/DDBJ databases">
        <title>Taxonomic description and draft genome of Pradoshia cofamensis Gen. nov., sp. nov., a thermotolerant bacillale isolated from anterior gut of earthworm Eisenia fetida.</title>
        <authorList>
            <person name="Saha T."/>
            <person name="Chakraborty R."/>
        </authorList>
    </citation>
    <scope>NUCLEOTIDE SEQUENCE [LARGE SCALE GENOMIC DNA]</scope>
    <source>
        <strain evidence="3 4">EAG3</strain>
    </source>
</reference>
<evidence type="ECO:0000313" key="4">
    <source>
        <dbReference type="Proteomes" id="UP000239663"/>
    </source>
</evidence>
<dbReference type="EMBL" id="PKOZ01000001">
    <property type="protein sequence ID" value="PQD96824.1"/>
    <property type="molecule type" value="Genomic_DNA"/>
</dbReference>
<dbReference type="PANTHER" id="PTHR34474:SF4">
    <property type="entry name" value="HEME OXYGENASE (STAPHYLOBILIN-PRODUCING) 1"/>
    <property type="match status" value="1"/>
</dbReference>
<gene>
    <name evidence="3" type="ORF">CYL18_02745</name>
</gene>
<dbReference type="Gene3D" id="3.30.70.100">
    <property type="match status" value="1"/>
</dbReference>
<dbReference type="SUPFAM" id="SSF54909">
    <property type="entry name" value="Dimeric alpha+beta barrel"/>
    <property type="match status" value="1"/>
</dbReference>
<keyword evidence="3" id="KW-0503">Monooxygenase</keyword>
<accession>A0A2S7N465</accession>
<dbReference type="InterPro" id="IPR011008">
    <property type="entry name" value="Dimeric_a/b-barrel"/>
</dbReference>
<dbReference type="InterPro" id="IPR007138">
    <property type="entry name" value="ABM_dom"/>
</dbReference>
<proteinExistence type="predicted"/>
<dbReference type="AlphaFoldDB" id="A0A2S7N465"/>
<dbReference type="Proteomes" id="UP000239663">
    <property type="component" value="Unassembled WGS sequence"/>
</dbReference>
<evidence type="ECO:0000259" key="2">
    <source>
        <dbReference type="PROSITE" id="PS51725"/>
    </source>
</evidence>
<keyword evidence="4" id="KW-1185">Reference proteome</keyword>
<keyword evidence="3" id="KW-0560">Oxidoreductase</keyword>
<dbReference type="InterPro" id="IPR050404">
    <property type="entry name" value="Heme-degrading_MO"/>
</dbReference>
<dbReference type="Pfam" id="PF03992">
    <property type="entry name" value="ABM"/>
    <property type="match status" value="1"/>
</dbReference>
<dbReference type="PANTHER" id="PTHR34474">
    <property type="entry name" value="SIGNAL TRANSDUCTION PROTEIN TRAP"/>
    <property type="match status" value="1"/>
</dbReference>
<protein>
    <submittedName>
        <fullName evidence="3">Heme-degrading monooxygenase IsdG</fullName>
        <ecNumber evidence="3">1.14.14.18</ecNumber>
    </submittedName>
</protein>
<dbReference type="PROSITE" id="PS51725">
    <property type="entry name" value="ABM"/>
    <property type="match status" value="1"/>
</dbReference>
<feature type="domain" description="ABM" evidence="2">
    <location>
        <begin position="2"/>
        <end position="92"/>
    </location>
</feature>
<name>A0A2S7N465_9BACI</name>
<dbReference type="EC" id="1.14.14.18" evidence="3"/>
<comment type="caution">
    <text evidence="3">The sequence shown here is derived from an EMBL/GenBank/DDBJ whole genome shotgun (WGS) entry which is preliminary data.</text>
</comment>
<feature type="region of interest" description="Disordered" evidence="1">
    <location>
        <begin position="67"/>
        <end position="88"/>
    </location>
</feature>
<evidence type="ECO:0000256" key="1">
    <source>
        <dbReference type="SAM" id="MobiDB-lite"/>
    </source>
</evidence>
<organism evidence="3 4">
    <name type="scientific">Pradoshia eiseniae</name>
    <dbReference type="NCBI Taxonomy" id="2064768"/>
    <lineage>
        <taxon>Bacteria</taxon>
        <taxon>Bacillati</taxon>
        <taxon>Bacillota</taxon>
        <taxon>Bacilli</taxon>
        <taxon>Bacillales</taxon>
        <taxon>Bacillaceae</taxon>
        <taxon>Pradoshia</taxon>
    </lineage>
</organism>
<dbReference type="GO" id="GO:0004392">
    <property type="term" value="F:heme oxygenase (decyclizing) activity"/>
    <property type="evidence" value="ECO:0007669"/>
    <property type="project" value="UniProtKB-EC"/>
</dbReference>
<sequence>MIVVQNKFQTKKGFGEKMGARFTQNNLETFKGFIRVEVLLTQGMEETDELSVNMYWDDKESFETWRNSDSFKKSHARPAEGSTEAPKESPIISNKISIFDVVAVKEGAISQQ</sequence>